<dbReference type="SUPFAM" id="SSF88713">
    <property type="entry name" value="Glycoside hydrolase/deacetylase"/>
    <property type="match status" value="1"/>
</dbReference>
<dbReference type="GO" id="GO:0016810">
    <property type="term" value="F:hydrolase activity, acting on carbon-nitrogen (but not peptide) bonds"/>
    <property type="evidence" value="ECO:0007669"/>
    <property type="project" value="InterPro"/>
</dbReference>
<proteinExistence type="predicted"/>
<dbReference type="Pfam" id="PF01522">
    <property type="entry name" value="Polysacc_deac_1"/>
    <property type="match status" value="1"/>
</dbReference>
<dbReference type="AlphaFoldDB" id="A0A381PXB8"/>
<dbReference type="Gene3D" id="3.20.20.370">
    <property type="entry name" value="Glycoside hydrolase/deacetylase"/>
    <property type="match status" value="1"/>
</dbReference>
<evidence type="ECO:0000313" key="2">
    <source>
        <dbReference type="EMBL" id="SUZ70609.1"/>
    </source>
</evidence>
<accession>A0A381PXB8</accession>
<organism evidence="2">
    <name type="scientific">marine metagenome</name>
    <dbReference type="NCBI Taxonomy" id="408172"/>
    <lineage>
        <taxon>unclassified sequences</taxon>
        <taxon>metagenomes</taxon>
        <taxon>ecological metagenomes</taxon>
    </lineage>
</organism>
<dbReference type="GO" id="GO:0005975">
    <property type="term" value="P:carbohydrate metabolic process"/>
    <property type="evidence" value="ECO:0007669"/>
    <property type="project" value="InterPro"/>
</dbReference>
<dbReference type="InterPro" id="IPR011330">
    <property type="entry name" value="Glyco_hydro/deAcase_b/a-brl"/>
</dbReference>
<dbReference type="CDD" id="cd10979">
    <property type="entry name" value="CE4_PuuE_like"/>
    <property type="match status" value="1"/>
</dbReference>
<dbReference type="PANTHER" id="PTHR43123:SF4">
    <property type="entry name" value="POLYSACCHARIDE DEACETYLASE"/>
    <property type="match status" value="1"/>
</dbReference>
<sequence>MSNPRADFSPIFGRQPLKLPGGARVAVWPVINVEEWDINEAMARTVLPTPQGVSVIPDIPNFGWFDYGLRVGFWRMKQVLDNYGIRATVSLNASVCLSYPQIVEESVKAGWEMLAHSYIQRVINKEPDERYAIRRTIDTIAEFTGTAPRGWMGPGLAETFDTPDILAEEGVEYVADWCNDDQPYPMKVKSGSLVALPYTVELNDIPVYLVQHHRSPELFDRAKDHFDTLYREGEESARIMCISTHPYITGAAHRIKYYDQIFEYIRQHDDVVFMTGSEILDWYRSETEST</sequence>
<reference evidence="2" key="1">
    <citation type="submission" date="2018-05" db="EMBL/GenBank/DDBJ databases">
        <authorList>
            <person name="Lanie J.A."/>
            <person name="Ng W.-L."/>
            <person name="Kazmierczak K.M."/>
            <person name="Andrzejewski T.M."/>
            <person name="Davidsen T.M."/>
            <person name="Wayne K.J."/>
            <person name="Tettelin H."/>
            <person name="Glass J.I."/>
            <person name="Rusch D."/>
            <person name="Podicherti R."/>
            <person name="Tsui H.-C.T."/>
            <person name="Winkler M.E."/>
        </authorList>
    </citation>
    <scope>NUCLEOTIDE SEQUENCE</scope>
</reference>
<dbReference type="EMBL" id="UINC01001095">
    <property type="protein sequence ID" value="SUZ70609.1"/>
    <property type="molecule type" value="Genomic_DNA"/>
</dbReference>
<gene>
    <name evidence="2" type="ORF">METZ01_LOCUS23463</name>
</gene>
<dbReference type="InterPro" id="IPR002509">
    <property type="entry name" value="NODB_dom"/>
</dbReference>
<name>A0A381PXB8_9ZZZZ</name>
<evidence type="ECO:0000259" key="1">
    <source>
        <dbReference type="Pfam" id="PF01522"/>
    </source>
</evidence>
<protein>
    <recommendedName>
        <fullName evidence="1">NodB homology domain-containing protein</fullName>
    </recommendedName>
</protein>
<feature type="domain" description="NodB homology" evidence="1">
    <location>
        <begin position="65"/>
        <end position="174"/>
    </location>
</feature>
<dbReference type="PANTHER" id="PTHR43123">
    <property type="entry name" value="POLYSACCHARIDE DEACETYLASE-RELATED"/>
    <property type="match status" value="1"/>
</dbReference>